<dbReference type="EMBL" id="VFQX01000058">
    <property type="protein sequence ID" value="KAF0973868.1"/>
    <property type="molecule type" value="Genomic_DNA"/>
</dbReference>
<dbReference type="OMA" id="FKPSEYH"/>
<dbReference type="Pfam" id="PF05903">
    <property type="entry name" value="Peptidase_C97"/>
    <property type="match status" value="1"/>
</dbReference>
<dbReference type="Proteomes" id="UP000444721">
    <property type="component" value="Unassembled WGS sequence"/>
</dbReference>
<dbReference type="VEuPathDB" id="AmoebaDB:FDP41_007255"/>
<dbReference type="GeneID" id="68114473"/>
<evidence type="ECO:0000256" key="2">
    <source>
        <dbReference type="ARBA" id="ARBA00022670"/>
    </source>
</evidence>
<dbReference type="PANTHER" id="PTHR12378">
    <property type="entry name" value="DESUMOYLATING ISOPEPTIDASE"/>
    <property type="match status" value="1"/>
</dbReference>
<proteinExistence type="inferred from homology"/>
<dbReference type="Pfam" id="PF06201">
    <property type="entry name" value="PITH"/>
    <property type="match status" value="1"/>
</dbReference>
<dbReference type="VEuPathDB" id="AmoebaDB:NF0089010"/>
<evidence type="ECO:0008006" key="8">
    <source>
        <dbReference type="Google" id="ProtNLM"/>
    </source>
</evidence>
<dbReference type="InterPro" id="IPR037047">
    <property type="entry name" value="PITH_dom_sf"/>
</dbReference>
<dbReference type="GO" id="GO:0101005">
    <property type="term" value="F:deubiquitinase activity"/>
    <property type="evidence" value="ECO:0007669"/>
    <property type="project" value="TreeGrafter"/>
</dbReference>
<dbReference type="PROSITE" id="PS51532">
    <property type="entry name" value="PITH"/>
    <property type="match status" value="1"/>
</dbReference>
<keyword evidence="7" id="KW-1185">Reference proteome</keyword>
<feature type="domain" description="PITH" evidence="4">
    <location>
        <begin position="178"/>
        <end position="348"/>
    </location>
</feature>
<dbReference type="PROSITE" id="PS51858">
    <property type="entry name" value="PPPDE"/>
    <property type="match status" value="1"/>
</dbReference>
<keyword evidence="3" id="KW-0378">Hydrolase</keyword>
<sequence length="359" mass="40188">MLSSTKQQGSASLREENNEDEHLKVYLNVYDLQKSTNVIQHSLGLGSYHSGVQIRNTEYTFSADSGVFSHKPRDIPATFLESIYMGKTDVESLTELNEIINELKKEFKPSEYHPLRKNCNHFSNALCQRLLDGKTIPGWVNRSAGIGSFFSRFLPKSTEKNLIESTEAKQIMDSVKMEKYENENIYTSLNNVVNMSAIECLNQKKPNIVQNIFDPNDKKYLESDTDEQLIIRIPFKTPVNITAIILKADNKLKCPREILLFSKTGLIVDFDNAESVDPTQIIEIDPDAALKGVAIPLKIVKFKNVNMLQLFVSNNYGDTSTIINHLNIIGKPVATVDLNKLQQNTPGCTSCSSGGGCCN</sequence>
<protein>
    <recommendedName>
        <fullName evidence="8">PPPDE domain-containing protein</fullName>
    </recommendedName>
</protein>
<evidence type="ECO:0000256" key="3">
    <source>
        <dbReference type="ARBA" id="ARBA00022801"/>
    </source>
</evidence>
<evidence type="ECO:0000313" key="6">
    <source>
        <dbReference type="EMBL" id="KAF0973868.1"/>
    </source>
</evidence>
<dbReference type="AlphaFoldDB" id="A0A6A5BIJ6"/>
<evidence type="ECO:0000313" key="7">
    <source>
        <dbReference type="Proteomes" id="UP000444721"/>
    </source>
</evidence>
<gene>
    <name evidence="6" type="ORF">FDP41_007255</name>
</gene>
<feature type="domain" description="PPPDE" evidence="5">
    <location>
        <begin position="23"/>
        <end position="158"/>
    </location>
</feature>
<comment type="similarity">
    <text evidence="1">Belongs to the DeSI family.</text>
</comment>
<dbReference type="InterPro" id="IPR008979">
    <property type="entry name" value="Galactose-bd-like_sf"/>
</dbReference>
<dbReference type="InterPro" id="IPR010400">
    <property type="entry name" value="PITH_dom"/>
</dbReference>
<evidence type="ECO:0000256" key="1">
    <source>
        <dbReference type="ARBA" id="ARBA00008140"/>
    </source>
</evidence>
<dbReference type="SUPFAM" id="SSF49785">
    <property type="entry name" value="Galactose-binding domain-like"/>
    <property type="match status" value="1"/>
</dbReference>
<organism evidence="6 7">
    <name type="scientific">Naegleria fowleri</name>
    <name type="common">Brain eating amoeba</name>
    <dbReference type="NCBI Taxonomy" id="5763"/>
    <lineage>
        <taxon>Eukaryota</taxon>
        <taxon>Discoba</taxon>
        <taxon>Heterolobosea</taxon>
        <taxon>Tetramitia</taxon>
        <taxon>Eutetramitia</taxon>
        <taxon>Vahlkampfiidae</taxon>
        <taxon>Naegleria</taxon>
    </lineage>
</organism>
<dbReference type="GO" id="GO:0005737">
    <property type="term" value="C:cytoplasm"/>
    <property type="evidence" value="ECO:0007669"/>
    <property type="project" value="UniProtKB-ARBA"/>
</dbReference>
<evidence type="ECO:0000259" key="5">
    <source>
        <dbReference type="PROSITE" id="PS51858"/>
    </source>
</evidence>
<dbReference type="Gene3D" id="2.60.120.470">
    <property type="entry name" value="PITH domain"/>
    <property type="match status" value="1"/>
</dbReference>
<dbReference type="SMART" id="SM01179">
    <property type="entry name" value="DUF862"/>
    <property type="match status" value="1"/>
</dbReference>
<reference evidence="6 7" key="1">
    <citation type="journal article" date="2019" name="Sci. Rep.">
        <title>Nanopore sequencing improves the draft genome of the human pathogenic amoeba Naegleria fowleri.</title>
        <authorList>
            <person name="Liechti N."/>
            <person name="Schurch N."/>
            <person name="Bruggmann R."/>
            <person name="Wittwer M."/>
        </authorList>
    </citation>
    <scope>NUCLEOTIDE SEQUENCE [LARGE SCALE GENOMIC DNA]</scope>
    <source>
        <strain evidence="6 7">ATCC 30894</strain>
    </source>
</reference>
<accession>A0A6A5BIJ6</accession>
<dbReference type="GO" id="GO:0006508">
    <property type="term" value="P:proteolysis"/>
    <property type="evidence" value="ECO:0007669"/>
    <property type="project" value="UniProtKB-KW"/>
</dbReference>
<name>A0A6A5BIJ6_NAEFO</name>
<keyword evidence="2" id="KW-0645">Protease</keyword>
<dbReference type="InterPro" id="IPR042266">
    <property type="entry name" value="PPPDE_sf"/>
</dbReference>
<evidence type="ECO:0000259" key="4">
    <source>
        <dbReference type="PROSITE" id="PS51532"/>
    </source>
</evidence>
<dbReference type="Gene3D" id="3.90.1720.30">
    <property type="entry name" value="PPPDE domains"/>
    <property type="match status" value="1"/>
</dbReference>
<dbReference type="RefSeq" id="XP_044558581.1">
    <property type="nucleotide sequence ID" value="XM_044710980.1"/>
</dbReference>
<dbReference type="VEuPathDB" id="AmoebaDB:NfTy_009850"/>
<dbReference type="OrthoDB" id="412286at2759"/>
<dbReference type="GO" id="GO:0016579">
    <property type="term" value="P:protein deubiquitination"/>
    <property type="evidence" value="ECO:0007669"/>
    <property type="project" value="TreeGrafter"/>
</dbReference>
<dbReference type="InterPro" id="IPR008580">
    <property type="entry name" value="PPPDE_dom"/>
</dbReference>
<comment type="caution">
    <text evidence="6">The sequence shown here is derived from an EMBL/GenBank/DDBJ whole genome shotgun (WGS) entry which is preliminary data.</text>
</comment>
<dbReference type="PANTHER" id="PTHR12378:SF80">
    <property type="entry name" value="IP06716P-RELATED"/>
    <property type="match status" value="1"/>
</dbReference>